<protein>
    <submittedName>
        <fullName evidence="1">Flagellar hook-associated protein 2</fullName>
    </submittedName>
</protein>
<gene>
    <name evidence="1" type="primary">fliD</name>
    <name evidence="1" type="ORF">rsdtw13_07240</name>
</gene>
<keyword evidence="1" id="KW-0282">Flagellum</keyword>
<accession>A0ACB5R8V3</accession>
<proteinExistence type="predicted"/>
<sequence>MTTRISGLASGLDTDSIIKETMKPYQTKVDQKKQERDVTQYQQDQYRELVKASQDFYNKYFDITKSDSLLRDGSYKTVSFSAGDGSDTATNSAPVTAKGLAGAAVDNYKVEVQALAQPAKQTITPAQLSAMKALEVKINGQDVTVVRGTQNDTDFISSINSKFNSLGMRLTQSAFNGGNYTLSTNNTGESAKFDLITTTAGTNTTTVDAKGNTIIDTSQAGATTTAGIQGTKASVKITNSAGQTVDYNGDSNTTVIDNVQFNFNGVTGAFGNTTDINGNHVPSATAVNLTGRTDVKDLKDKIVGFINDYNTLLGKINTKIYETRDKNYMPLTDDQKASMSDSQIQKWETKAQTGLLRRDSDLQRIADNMKSAMGATQSLLQSSGLSLEKIGIKPVQNYQDKNGLYTVDEEKLTTALQTNGDQIKTMFTKLPSSDTAEDGGILQKLKKVLNDETISSDSPLSKKAGFEGTATFYDNELTRQLAEEKKKIDEMTADLTDRENKLYSKYSKLESAMNSLNSQQSWFSQQMGQ</sequence>
<name>A0ACB5R8V3_9CLOT</name>
<comment type="caution">
    <text evidence="1">The sequence shown here is derived from an EMBL/GenBank/DDBJ whole genome shotgun (WGS) entry which is preliminary data.</text>
</comment>
<dbReference type="EMBL" id="BROD01000001">
    <property type="protein sequence ID" value="GKX65466.1"/>
    <property type="molecule type" value="Genomic_DNA"/>
</dbReference>
<reference evidence="1" key="1">
    <citation type="journal article" date="2025" name="Int. J. Syst. Evol. Microbiol.">
        <title>Inconstantimicrobium mannanitabidum sp. nov., a novel member of the family Clostridiaceae isolated from anoxic soil under the treatment of reductive soil disinfestation.</title>
        <authorList>
            <person name="Ueki A."/>
            <person name="Tonouchi A."/>
            <person name="Honma S."/>
            <person name="Kaku N."/>
            <person name="Ueki K."/>
        </authorList>
    </citation>
    <scope>NUCLEOTIDE SEQUENCE</scope>
    <source>
        <strain evidence="1">TW13</strain>
    </source>
</reference>
<keyword evidence="1" id="KW-0966">Cell projection</keyword>
<evidence type="ECO:0000313" key="2">
    <source>
        <dbReference type="Proteomes" id="UP001058074"/>
    </source>
</evidence>
<keyword evidence="2" id="KW-1185">Reference proteome</keyword>
<keyword evidence="1" id="KW-0969">Cilium</keyword>
<dbReference type="Proteomes" id="UP001058074">
    <property type="component" value="Unassembled WGS sequence"/>
</dbReference>
<organism evidence="1 2">
    <name type="scientific">Inconstantimicrobium mannanitabidum</name>
    <dbReference type="NCBI Taxonomy" id="1604901"/>
    <lineage>
        <taxon>Bacteria</taxon>
        <taxon>Bacillati</taxon>
        <taxon>Bacillota</taxon>
        <taxon>Clostridia</taxon>
        <taxon>Eubacteriales</taxon>
        <taxon>Clostridiaceae</taxon>
        <taxon>Inconstantimicrobium</taxon>
    </lineage>
</organism>
<evidence type="ECO:0000313" key="1">
    <source>
        <dbReference type="EMBL" id="GKX65466.1"/>
    </source>
</evidence>